<keyword evidence="3" id="KW-1185">Reference proteome</keyword>
<dbReference type="EMBL" id="CAJHJT010000034">
    <property type="protein sequence ID" value="CAD7003093.1"/>
    <property type="molecule type" value="Genomic_DNA"/>
</dbReference>
<feature type="compositionally biased region" description="Basic and acidic residues" evidence="1">
    <location>
        <begin position="28"/>
        <end position="37"/>
    </location>
</feature>
<feature type="region of interest" description="Disordered" evidence="1">
    <location>
        <begin position="1"/>
        <end position="38"/>
    </location>
</feature>
<sequence>MAEQAHNANDDDDGDDDDDDDDAAEFAGGKEKKRERSGNIYILQRKLSTVAHWVCGPQMLER</sequence>
<gene>
    <name evidence="2" type="ORF">CCAP1982_LOCUS11556</name>
</gene>
<evidence type="ECO:0000313" key="2">
    <source>
        <dbReference type="EMBL" id="CAD7003093.1"/>
    </source>
</evidence>
<proteinExistence type="predicted"/>
<protein>
    <submittedName>
        <fullName evidence="2">(Mediterranean fruit fly) hypothetical protein</fullName>
    </submittedName>
</protein>
<accession>A0A811V113</accession>
<feature type="compositionally biased region" description="Acidic residues" evidence="1">
    <location>
        <begin position="10"/>
        <end position="24"/>
    </location>
</feature>
<organism evidence="2 3">
    <name type="scientific">Ceratitis capitata</name>
    <name type="common">Mediterranean fruit fly</name>
    <name type="synonym">Tephritis capitata</name>
    <dbReference type="NCBI Taxonomy" id="7213"/>
    <lineage>
        <taxon>Eukaryota</taxon>
        <taxon>Metazoa</taxon>
        <taxon>Ecdysozoa</taxon>
        <taxon>Arthropoda</taxon>
        <taxon>Hexapoda</taxon>
        <taxon>Insecta</taxon>
        <taxon>Pterygota</taxon>
        <taxon>Neoptera</taxon>
        <taxon>Endopterygota</taxon>
        <taxon>Diptera</taxon>
        <taxon>Brachycera</taxon>
        <taxon>Muscomorpha</taxon>
        <taxon>Tephritoidea</taxon>
        <taxon>Tephritidae</taxon>
        <taxon>Ceratitis</taxon>
        <taxon>Ceratitis</taxon>
    </lineage>
</organism>
<name>A0A811V113_CERCA</name>
<dbReference type="Proteomes" id="UP000606786">
    <property type="component" value="Unassembled WGS sequence"/>
</dbReference>
<evidence type="ECO:0000256" key="1">
    <source>
        <dbReference type="SAM" id="MobiDB-lite"/>
    </source>
</evidence>
<dbReference type="AlphaFoldDB" id="A0A811V113"/>
<evidence type="ECO:0000313" key="3">
    <source>
        <dbReference type="Proteomes" id="UP000606786"/>
    </source>
</evidence>
<reference evidence="2" key="1">
    <citation type="submission" date="2020-11" db="EMBL/GenBank/DDBJ databases">
        <authorList>
            <person name="Whitehead M."/>
        </authorList>
    </citation>
    <scope>NUCLEOTIDE SEQUENCE</scope>
    <source>
        <strain evidence="2">EGII</strain>
    </source>
</reference>
<comment type="caution">
    <text evidence="2">The sequence shown here is derived from an EMBL/GenBank/DDBJ whole genome shotgun (WGS) entry which is preliminary data.</text>
</comment>